<evidence type="ECO:0000256" key="9">
    <source>
        <dbReference type="ARBA" id="ARBA00022516"/>
    </source>
</evidence>
<evidence type="ECO:0000256" key="8">
    <source>
        <dbReference type="ARBA" id="ARBA00022475"/>
    </source>
</evidence>
<comment type="pathway">
    <text evidence="4">Lipid metabolism.</text>
</comment>
<keyword evidence="9" id="KW-0444">Lipid biosynthesis</keyword>
<comment type="subcellular location">
    <subcellularLocation>
        <location evidence="2">Cell membrane</location>
        <topology evidence="2">Multi-pass membrane protein</topology>
    </subcellularLocation>
</comment>
<dbReference type="InterPro" id="IPR000374">
    <property type="entry name" value="PC_trans"/>
</dbReference>
<evidence type="ECO:0000256" key="3">
    <source>
        <dbReference type="ARBA" id="ARBA00005119"/>
    </source>
</evidence>
<dbReference type="FunCoup" id="A0A2G4YSN3">
    <property type="interactions" value="426"/>
</dbReference>
<evidence type="ECO:0000256" key="16">
    <source>
        <dbReference type="ARBA" id="ARBA00023209"/>
    </source>
</evidence>
<dbReference type="PROSITE" id="PS01315">
    <property type="entry name" value="CDS"/>
    <property type="match status" value="1"/>
</dbReference>
<keyword evidence="11 18" id="KW-0812">Transmembrane</keyword>
<evidence type="ECO:0000256" key="19">
    <source>
        <dbReference type="SAM" id="Phobius"/>
    </source>
</evidence>
<feature type="transmembrane region" description="Helical" evidence="19">
    <location>
        <begin position="89"/>
        <end position="105"/>
    </location>
</feature>
<dbReference type="EC" id="2.7.7.41" evidence="6 18"/>
<dbReference type="PANTHER" id="PTHR46382:SF1">
    <property type="entry name" value="PHOSPHATIDATE CYTIDYLYLTRANSFERASE"/>
    <property type="match status" value="1"/>
</dbReference>
<dbReference type="InParanoid" id="A0A2G4YSN3"/>
<keyword evidence="8" id="KW-1003">Cell membrane</keyword>
<feature type="transmembrane region" description="Helical" evidence="19">
    <location>
        <begin position="176"/>
        <end position="197"/>
    </location>
</feature>
<feature type="transmembrane region" description="Helical" evidence="19">
    <location>
        <begin position="135"/>
        <end position="156"/>
    </location>
</feature>
<evidence type="ECO:0000256" key="2">
    <source>
        <dbReference type="ARBA" id="ARBA00004651"/>
    </source>
</evidence>
<organism evidence="20 21">
    <name type="scientific">Paremcibacter congregatus</name>
    <dbReference type="NCBI Taxonomy" id="2043170"/>
    <lineage>
        <taxon>Bacteria</taxon>
        <taxon>Pseudomonadati</taxon>
        <taxon>Pseudomonadota</taxon>
        <taxon>Alphaproteobacteria</taxon>
        <taxon>Emcibacterales</taxon>
        <taxon>Emcibacteraceae</taxon>
        <taxon>Paremcibacter</taxon>
    </lineage>
</organism>
<keyword evidence="14" id="KW-0443">Lipid metabolism</keyword>
<keyword evidence="17" id="KW-1208">Phospholipid metabolism</keyword>
<evidence type="ECO:0000313" key="21">
    <source>
        <dbReference type="Proteomes" id="UP000229730"/>
    </source>
</evidence>
<name>A0A2G4YSN3_9PROT</name>
<evidence type="ECO:0000256" key="14">
    <source>
        <dbReference type="ARBA" id="ARBA00023098"/>
    </source>
</evidence>
<evidence type="ECO:0000256" key="7">
    <source>
        <dbReference type="ARBA" id="ARBA00019373"/>
    </source>
</evidence>
<sequence>MTEKSPPPAKKSGLMLRVLSALVMLPIAIFIILQGGVVYQVFVALFSILILFEWNGICEKRPLNAVFYIQALLILMIVFDGIADVPAPYVWGGLLVSLVPVAFIFRIKPHYAVLGALYAAVPAASMIWLRETVELGGFIVLWCMIIVWSMDTGAYFAGKNIGGPKLAPRISPNKTWAGLVGGALTAVITGLIAGYYFDLAAVHVVWTWQWVVPIAAGLAIWSQIGDLFESALKRHFAVKDSGAIIPGHGGIMDRVDGVVFAAPVVALFLYL</sequence>
<dbReference type="GO" id="GO:0005886">
    <property type="term" value="C:plasma membrane"/>
    <property type="evidence" value="ECO:0007669"/>
    <property type="project" value="UniProtKB-SubCell"/>
</dbReference>
<reference evidence="20 21" key="1">
    <citation type="submission" date="2017-10" db="EMBL/GenBank/DDBJ databases">
        <title>Frigbacter circumglobatus gen. nov. sp. nov., isolated from sediment cultured in situ.</title>
        <authorList>
            <person name="Zhao Z."/>
        </authorList>
    </citation>
    <scope>NUCLEOTIDE SEQUENCE [LARGE SCALE GENOMIC DNA]</scope>
    <source>
        <strain evidence="20 21">ZYL</strain>
    </source>
</reference>
<evidence type="ECO:0000256" key="11">
    <source>
        <dbReference type="ARBA" id="ARBA00022692"/>
    </source>
</evidence>
<dbReference type="EMBL" id="PDEM01000016">
    <property type="protein sequence ID" value="PHZ85344.1"/>
    <property type="molecule type" value="Genomic_DNA"/>
</dbReference>
<evidence type="ECO:0000313" key="20">
    <source>
        <dbReference type="EMBL" id="PHZ85344.1"/>
    </source>
</evidence>
<dbReference type="UniPathway" id="UPA00557">
    <property type="reaction ID" value="UER00614"/>
</dbReference>
<keyword evidence="15 19" id="KW-0472">Membrane</keyword>
<keyword evidence="13 19" id="KW-1133">Transmembrane helix</keyword>
<feature type="transmembrane region" description="Helical" evidence="19">
    <location>
        <begin position="39"/>
        <end position="58"/>
    </location>
</feature>
<dbReference type="GO" id="GO:0016024">
    <property type="term" value="P:CDP-diacylglycerol biosynthetic process"/>
    <property type="evidence" value="ECO:0007669"/>
    <property type="project" value="UniProtKB-UniPathway"/>
</dbReference>
<evidence type="ECO:0000256" key="12">
    <source>
        <dbReference type="ARBA" id="ARBA00022695"/>
    </source>
</evidence>
<evidence type="ECO:0000256" key="13">
    <source>
        <dbReference type="ARBA" id="ARBA00022989"/>
    </source>
</evidence>
<evidence type="ECO:0000256" key="18">
    <source>
        <dbReference type="RuleBase" id="RU003938"/>
    </source>
</evidence>
<dbReference type="GO" id="GO:0004605">
    <property type="term" value="F:phosphatidate cytidylyltransferase activity"/>
    <property type="evidence" value="ECO:0007669"/>
    <property type="project" value="UniProtKB-EC"/>
</dbReference>
<feature type="transmembrane region" description="Helical" evidence="19">
    <location>
        <begin position="65"/>
        <end position="83"/>
    </location>
</feature>
<feature type="transmembrane region" description="Helical" evidence="19">
    <location>
        <begin position="14"/>
        <end position="33"/>
    </location>
</feature>
<dbReference type="Proteomes" id="UP000229730">
    <property type="component" value="Unassembled WGS sequence"/>
</dbReference>
<dbReference type="AlphaFoldDB" id="A0A2G4YSN3"/>
<keyword evidence="10 18" id="KW-0808">Transferase</keyword>
<evidence type="ECO:0000256" key="15">
    <source>
        <dbReference type="ARBA" id="ARBA00023136"/>
    </source>
</evidence>
<keyword evidence="21" id="KW-1185">Reference proteome</keyword>
<comment type="pathway">
    <text evidence="3 18">Phospholipid metabolism; CDP-diacylglycerol biosynthesis; CDP-diacylglycerol from sn-glycerol 3-phosphate: step 3/3.</text>
</comment>
<evidence type="ECO:0000256" key="1">
    <source>
        <dbReference type="ARBA" id="ARBA00001698"/>
    </source>
</evidence>
<protein>
    <recommendedName>
        <fullName evidence="7 18">Phosphatidate cytidylyltransferase</fullName>
        <ecNumber evidence="6 18">2.7.7.41</ecNumber>
    </recommendedName>
</protein>
<comment type="similarity">
    <text evidence="5 18">Belongs to the CDS family.</text>
</comment>
<keyword evidence="16" id="KW-0594">Phospholipid biosynthesis</keyword>
<feature type="transmembrane region" description="Helical" evidence="19">
    <location>
        <begin position="203"/>
        <end position="224"/>
    </location>
</feature>
<evidence type="ECO:0000256" key="4">
    <source>
        <dbReference type="ARBA" id="ARBA00005189"/>
    </source>
</evidence>
<keyword evidence="12 18" id="KW-0548">Nucleotidyltransferase</keyword>
<evidence type="ECO:0000256" key="10">
    <source>
        <dbReference type="ARBA" id="ARBA00022679"/>
    </source>
</evidence>
<evidence type="ECO:0000256" key="6">
    <source>
        <dbReference type="ARBA" id="ARBA00012487"/>
    </source>
</evidence>
<accession>A0A2G4YSN3</accession>
<comment type="catalytic activity">
    <reaction evidence="1 18">
        <text>a 1,2-diacyl-sn-glycero-3-phosphate + CTP + H(+) = a CDP-1,2-diacyl-sn-glycerol + diphosphate</text>
        <dbReference type="Rhea" id="RHEA:16229"/>
        <dbReference type="ChEBI" id="CHEBI:15378"/>
        <dbReference type="ChEBI" id="CHEBI:33019"/>
        <dbReference type="ChEBI" id="CHEBI:37563"/>
        <dbReference type="ChEBI" id="CHEBI:58332"/>
        <dbReference type="ChEBI" id="CHEBI:58608"/>
        <dbReference type="EC" id="2.7.7.41"/>
    </reaction>
</comment>
<evidence type="ECO:0000256" key="17">
    <source>
        <dbReference type="ARBA" id="ARBA00023264"/>
    </source>
</evidence>
<dbReference type="Pfam" id="PF01148">
    <property type="entry name" value="CTP_transf_1"/>
    <property type="match status" value="1"/>
</dbReference>
<proteinExistence type="inferred from homology"/>
<dbReference type="OrthoDB" id="9799199at2"/>
<evidence type="ECO:0000256" key="5">
    <source>
        <dbReference type="ARBA" id="ARBA00010185"/>
    </source>
</evidence>
<gene>
    <name evidence="20" type="ORF">CRD36_08070</name>
</gene>
<comment type="caution">
    <text evidence="20">The sequence shown here is derived from an EMBL/GenBank/DDBJ whole genome shotgun (WGS) entry which is preliminary data.</text>
</comment>
<dbReference type="PANTHER" id="PTHR46382">
    <property type="entry name" value="PHOSPHATIDATE CYTIDYLYLTRANSFERASE"/>
    <property type="match status" value="1"/>
</dbReference>
<feature type="transmembrane region" description="Helical" evidence="19">
    <location>
        <begin position="112"/>
        <end position="129"/>
    </location>
</feature>